<accession>A0A5C8EDY9</accession>
<dbReference type="AlphaFoldDB" id="A0A5C8EDY9"/>
<protein>
    <submittedName>
        <fullName evidence="1">Uncharacterized protein</fullName>
    </submittedName>
</protein>
<dbReference type="Proteomes" id="UP000323176">
    <property type="component" value="Unassembled WGS sequence"/>
</dbReference>
<evidence type="ECO:0000313" key="1">
    <source>
        <dbReference type="EMBL" id="TXJ35211.1"/>
    </source>
</evidence>
<reference evidence="1 2" key="1">
    <citation type="journal article" date="1992" name="Lakartidningen">
        <title>[Penicillin V and not amoxicillin is the first choice preparation in acute otitis].</title>
        <authorList>
            <person name="Kamme C."/>
            <person name="Lundgren K."/>
            <person name="Prellner K."/>
        </authorList>
    </citation>
    <scope>NUCLEOTIDE SEQUENCE [LARGE SCALE GENOMIC DNA]</scope>
    <source>
        <strain evidence="1 2">PC5538III-hc</strain>
    </source>
</reference>
<evidence type="ECO:0000313" key="2">
    <source>
        <dbReference type="Proteomes" id="UP000323176"/>
    </source>
</evidence>
<proteinExistence type="predicted"/>
<sequence length="60" mass="6813">MICVICKKDFDNLGETTIHIEGKTKDGKEVKTKEKKINICEDCILEIAKSGLPTEIRFED</sequence>
<organism evidence="1 2">
    <name type="scientific">Brachyspira pilosicoli</name>
    <name type="common">Serpulina pilosicoli</name>
    <dbReference type="NCBI Taxonomy" id="52584"/>
    <lineage>
        <taxon>Bacteria</taxon>
        <taxon>Pseudomonadati</taxon>
        <taxon>Spirochaetota</taxon>
        <taxon>Spirochaetia</taxon>
        <taxon>Brachyspirales</taxon>
        <taxon>Brachyspiraceae</taxon>
        <taxon>Brachyspira</taxon>
    </lineage>
</organism>
<dbReference type="EMBL" id="SAXY01000080">
    <property type="protein sequence ID" value="TXJ35211.1"/>
    <property type="molecule type" value="Genomic_DNA"/>
</dbReference>
<gene>
    <name evidence="1" type="ORF">EPJ72_12760</name>
</gene>
<name>A0A5C8EDY9_BRAPL</name>
<comment type="caution">
    <text evidence="1">The sequence shown here is derived from an EMBL/GenBank/DDBJ whole genome shotgun (WGS) entry which is preliminary data.</text>
</comment>